<accession>A0A6N7KVB0</accession>
<evidence type="ECO:0000256" key="2">
    <source>
        <dbReference type="ARBA" id="ARBA00009717"/>
    </source>
</evidence>
<evidence type="ECO:0000256" key="6">
    <source>
        <dbReference type="ARBA" id="ARBA00022729"/>
    </source>
</evidence>
<dbReference type="CDD" id="cd16013">
    <property type="entry name" value="AcpA"/>
    <property type="match status" value="1"/>
</dbReference>
<evidence type="ECO:0000256" key="5">
    <source>
        <dbReference type="ARBA" id="ARBA00022525"/>
    </source>
</evidence>
<sequence>MHAIPTRKRWIRYGAGVVGAASLAAFGGAPAAAAADGPQTATPIKHLVVIFQENVSFDHYFGTYPNAANTADDKVKFTAKPGTPKVDGLTDELLQHNPNKANPKRLGPAQAVTCDQDHEYKDEQLAFDGGKMDKFVEHTDVDTCKAPMYSSPGLVMDYYDGNTVTALWNYAQRFAMSDNSFGTTYGPSTPGALNLVSGQTHGGYAVDPTGKKVTDPKVVASADAGGIGTVIEDPDPGFDDCANNQNHLVMTGRNIGDLLTEKKVSWGWFQGGFRPTGTDAAGKAVCGTAHANIAGASRTDYNPHHEPFQYYQSTSNAKHVAPKTVDEIGHDGPANHQYDLTDFDASLKNGTLPAVSYLKAANYQDGHAGYSDPLDEQHFVVDTLNKLQQSKDWASTAVVIAYDDSDGWYDHKFVEPVNGSRDAANDGLGGAGQCGKDAGWGGYADRCGYGPRLPLLVLSPYARANFVDHALTDQTSILRFVEDNWKTGRIGDASFDEHAGSIEGMFDFKNAQAATLVLDPATGQPAGSSPTAQPTGSSASTPGAPATGSPATGAAAAPSTSAQSTAAGEDLAATGSNTLPIAATAAALLAIGGGALYAARRRRGRRA</sequence>
<dbReference type="OrthoDB" id="4181857at2"/>
<dbReference type="PROSITE" id="PS50847">
    <property type="entry name" value="GRAM_POS_ANCHORING"/>
    <property type="match status" value="1"/>
</dbReference>
<dbReference type="Gene3D" id="3.40.720.10">
    <property type="entry name" value="Alkaline Phosphatase, subunit A"/>
    <property type="match status" value="2"/>
</dbReference>
<dbReference type="InterPro" id="IPR017850">
    <property type="entry name" value="Alkaline_phosphatase_core_sf"/>
</dbReference>
<keyword evidence="5" id="KW-0964">Secreted</keyword>
<gene>
    <name evidence="15" type="ORF">F7Q99_25695</name>
</gene>
<evidence type="ECO:0000313" key="15">
    <source>
        <dbReference type="EMBL" id="MQS15572.1"/>
    </source>
</evidence>
<feature type="region of interest" description="Disordered" evidence="11">
    <location>
        <begin position="520"/>
        <end position="569"/>
    </location>
</feature>
<dbReference type="PROSITE" id="PS51318">
    <property type="entry name" value="TAT"/>
    <property type="match status" value="1"/>
</dbReference>
<dbReference type="Pfam" id="PF04185">
    <property type="entry name" value="Phosphoesterase"/>
    <property type="match status" value="1"/>
</dbReference>
<evidence type="ECO:0000256" key="1">
    <source>
        <dbReference type="ARBA" id="ARBA00004191"/>
    </source>
</evidence>
<dbReference type="EC" id="3.1.4.3" evidence="3"/>
<keyword evidence="12" id="KW-1133">Transmembrane helix</keyword>
<dbReference type="InterPro" id="IPR006311">
    <property type="entry name" value="TAT_signal"/>
</dbReference>
<keyword evidence="4" id="KW-0134">Cell wall</keyword>
<comment type="similarity">
    <text evidence="2">Belongs to the bacterial phospholipase C family.</text>
</comment>
<keyword evidence="6 13" id="KW-0732">Signal</keyword>
<evidence type="ECO:0000256" key="12">
    <source>
        <dbReference type="SAM" id="Phobius"/>
    </source>
</evidence>
<evidence type="ECO:0000256" key="7">
    <source>
        <dbReference type="ARBA" id="ARBA00022801"/>
    </source>
</evidence>
<evidence type="ECO:0000256" key="10">
    <source>
        <dbReference type="ARBA" id="ARBA00048421"/>
    </source>
</evidence>
<keyword evidence="8" id="KW-0843">Virulence</keyword>
<evidence type="ECO:0000259" key="14">
    <source>
        <dbReference type="PROSITE" id="PS50847"/>
    </source>
</evidence>
<evidence type="ECO:0000256" key="9">
    <source>
        <dbReference type="ARBA" id="ARBA00023088"/>
    </source>
</evidence>
<feature type="chain" id="PRO_5026857390" description="phospholipase C" evidence="13">
    <location>
        <begin position="35"/>
        <end position="607"/>
    </location>
</feature>
<keyword evidence="7" id="KW-0378">Hydrolase</keyword>
<organism evidence="15 16">
    <name type="scientific">Streptomyces kaniharaensis</name>
    <dbReference type="NCBI Taxonomy" id="212423"/>
    <lineage>
        <taxon>Bacteria</taxon>
        <taxon>Bacillati</taxon>
        <taxon>Actinomycetota</taxon>
        <taxon>Actinomycetes</taxon>
        <taxon>Kitasatosporales</taxon>
        <taxon>Streptomycetaceae</taxon>
        <taxon>Streptomyces</taxon>
    </lineage>
</organism>
<reference evidence="15 16" key="1">
    <citation type="submission" date="2019-09" db="EMBL/GenBank/DDBJ databases">
        <title>Genome Sequences of Streptomyces kaniharaensis ATCC 21070.</title>
        <authorList>
            <person name="Zhu W."/>
            <person name="De Crecy-Lagard V."/>
            <person name="Richards N.G."/>
        </authorList>
    </citation>
    <scope>NUCLEOTIDE SEQUENCE [LARGE SCALE GENOMIC DNA]</scope>
    <source>
        <strain evidence="15 16">SF-557</strain>
    </source>
</reference>
<feature type="signal peptide" evidence="13">
    <location>
        <begin position="1"/>
        <end position="34"/>
    </location>
</feature>
<evidence type="ECO:0000256" key="13">
    <source>
        <dbReference type="SAM" id="SignalP"/>
    </source>
</evidence>
<feature type="domain" description="Gram-positive cocci surface proteins LPxTG" evidence="14">
    <location>
        <begin position="571"/>
        <end position="607"/>
    </location>
</feature>
<dbReference type="InterPro" id="IPR019931">
    <property type="entry name" value="LPXTG_anchor"/>
</dbReference>
<dbReference type="PANTHER" id="PTHR31956">
    <property type="entry name" value="NON-SPECIFIC PHOSPHOLIPASE C4-RELATED"/>
    <property type="match status" value="1"/>
</dbReference>
<dbReference type="PANTHER" id="PTHR31956:SF1">
    <property type="entry name" value="NON-SPECIFIC PHOSPHOLIPASE C1"/>
    <property type="match status" value="1"/>
</dbReference>
<evidence type="ECO:0000256" key="4">
    <source>
        <dbReference type="ARBA" id="ARBA00022512"/>
    </source>
</evidence>
<dbReference type="GO" id="GO:0034480">
    <property type="term" value="F:phosphatidylcholine phospholipase C activity"/>
    <property type="evidence" value="ECO:0007669"/>
    <property type="project" value="UniProtKB-EC"/>
</dbReference>
<keyword evidence="12" id="KW-0472">Membrane</keyword>
<dbReference type="InterPro" id="IPR007312">
    <property type="entry name" value="Phosphoesterase"/>
</dbReference>
<keyword evidence="9" id="KW-0572">Peptidoglycan-anchor</keyword>
<keyword evidence="16" id="KW-1185">Reference proteome</keyword>
<name>A0A6N7KVB0_9ACTN</name>
<keyword evidence="12" id="KW-0812">Transmembrane</keyword>
<dbReference type="RefSeq" id="WP_153465150.1">
    <property type="nucleotide sequence ID" value="NZ_WBOF01000001.1"/>
</dbReference>
<evidence type="ECO:0000256" key="8">
    <source>
        <dbReference type="ARBA" id="ARBA00023026"/>
    </source>
</evidence>
<evidence type="ECO:0000313" key="16">
    <source>
        <dbReference type="Proteomes" id="UP000450000"/>
    </source>
</evidence>
<evidence type="ECO:0000256" key="11">
    <source>
        <dbReference type="SAM" id="MobiDB-lite"/>
    </source>
</evidence>
<comment type="caution">
    <text evidence="15">The sequence shown here is derived from an EMBL/GenBank/DDBJ whole genome shotgun (WGS) entry which is preliminary data.</text>
</comment>
<feature type="compositionally biased region" description="Low complexity" evidence="11">
    <location>
        <begin position="534"/>
        <end position="568"/>
    </location>
</feature>
<dbReference type="Proteomes" id="UP000450000">
    <property type="component" value="Unassembled WGS sequence"/>
</dbReference>
<comment type="subcellular location">
    <subcellularLocation>
        <location evidence="1">Secreted</location>
        <location evidence="1">Cell wall</location>
    </subcellularLocation>
</comment>
<evidence type="ECO:0000256" key="3">
    <source>
        <dbReference type="ARBA" id="ARBA00012018"/>
    </source>
</evidence>
<dbReference type="EMBL" id="WBOF01000001">
    <property type="protein sequence ID" value="MQS15572.1"/>
    <property type="molecule type" value="Genomic_DNA"/>
</dbReference>
<protein>
    <recommendedName>
        <fullName evidence="3">phospholipase C</fullName>
        <ecNumber evidence="3">3.1.4.3</ecNumber>
    </recommendedName>
</protein>
<feature type="transmembrane region" description="Helical" evidence="12">
    <location>
        <begin position="579"/>
        <end position="599"/>
    </location>
</feature>
<proteinExistence type="inferred from homology"/>
<dbReference type="AlphaFoldDB" id="A0A6N7KVB0"/>
<comment type="catalytic activity">
    <reaction evidence="10">
        <text>a 1,2-diacyl-sn-glycero-3-phosphocholine + H2O = phosphocholine + a 1,2-diacyl-sn-glycerol + H(+)</text>
        <dbReference type="Rhea" id="RHEA:10604"/>
        <dbReference type="ChEBI" id="CHEBI:15377"/>
        <dbReference type="ChEBI" id="CHEBI:15378"/>
        <dbReference type="ChEBI" id="CHEBI:17815"/>
        <dbReference type="ChEBI" id="CHEBI:57643"/>
        <dbReference type="ChEBI" id="CHEBI:295975"/>
        <dbReference type="EC" id="3.1.4.3"/>
    </reaction>
    <physiologicalReaction direction="left-to-right" evidence="10">
        <dbReference type="Rhea" id="RHEA:10605"/>
    </physiologicalReaction>
</comment>